<keyword evidence="1" id="KW-0812">Transmembrane</keyword>
<feature type="domain" description="Microtubule-associated serine/threonine-protein kinase pre-PK" evidence="2">
    <location>
        <begin position="118"/>
        <end position="144"/>
    </location>
</feature>
<organism evidence="3 4">
    <name type="scientific">Mugilogobius chulae</name>
    <name type="common">yellowstripe goby</name>
    <dbReference type="NCBI Taxonomy" id="88201"/>
    <lineage>
        <taxon>Eukaryota</taxon>
        <taxon>Metazoa</taxon>
        <taxon>Chordata</taxon>
        <taxon>Craniata</taxon>
        <taxon>Vertebrata</taxon>
        <taxon>Euteleostomi</taxon>
        <taxon>Actinopterygii</taxon>
        <taxon>Neopterygii</taxon>
        <taxon>Teleostei</taxon>
        <taxon>Neoteleostei</taxon>
        <taxon>Acanthomorphata</taxon>
        <taxon>Gobiaria</taxon>
        <taxon>Gobiiformes</taxon>
        <taxon>Gobioidei</taxon>
        <taxon>Gobiidae</taxon>
        <taxon>Gobionellinae</taxon>
        <taxon>Mugilogobius</taxon>
    </lineage>
</organism>
<dbReference type="GO" id="GO:0004674">
    <property type="term" value="F:protein serine/threonine kinase activity"/>
    <property type="evidence" value="ECO:0007669"/>
    <property type="project" value="InterPro"/>
</dbReference>
<accession>A0AAW0MP40</accession>
<protein>
    <recommendedName>
        <fullName evidence="2">Microtubule-associated serine/threonine-protein kinase pre-PK domain-containing protein</fullName>
    </recommendedName>
</protein>
<sequence>CDVCLRCDGRRWSFASYLRLDTKCESFYHTCCCLNGRGCPYHLPEEDRNVVIHFVRVRVFFFSTILALSLFSCTPAVAAPDSFLWGSMINTLPLSNQMPTITLYCLINQYNRISFYTTSPGRAQVSYDHEILMMNHVYKERFPKFFLGLCLLSFCTCVFSSLSSLLMSSALPLVVSSPSFPVSFVRLSFFPSSFSGSHVLDLPQVVSVCPSVFLHSLVPPSVFPQVVFFSPSILCPLSLLRFSCPSAFLSFSPCVLCLLCPFTFSPSVFVFEPSSGSLLVSFCLQTFLKLNPSVFCPCILPQVMTFSPPFLCLYVYSLCPSVLVFSPPCPLSSVCPSTLPRLQVLSFSLPRVLSFSPPVLCPSLLSFFPLFSPPLILSSVLLSFLRLCPCVLVSFLTLCPCVSGDGSDGGASVGAVGASVLCSCCRSFSS</sequence>
<keyword evidence="1" id="KW-1133">Transmembrane helix</keyword>
<evidence type="ECO:0000259" key="2">
    <source>
        <dbReference type="Pfam" id="PF08926"/>
    </source>
</evidence>
<dbReference type="GO" id="GO:0005524">
    <property type="term" value="F:ATP binding"/>
    <property type="evidence" value="ECO:0007669"/>
    <property type="project" value="InterPro"/>
</dbReference>
<name>A0AAW0MP40_9GOBI</name>
<feature type="transmembrane region" description="Helical" evidence="1">
    <location>
        <begin position="59"/>
        <end position="79"/>
    </location>
</feature>
<gene>
    <name evidence="3" type="ORF">WMY93_032434</name>
</gene>
<comment type="caution">
    <text evidence="3">The sequence shown here is derived from an EMBL/GenBank/DDBJ whole genome shotgun (WGS) entry which is preliminary data.</text>
</comment>
<proteinExistence type="predicted"/>
<feature type="non-terminal residue" evidence="3">
    <location>
        <position position="1"/>
    </location>
</feature>
<feature type="transmembrane region" description="Helical" evidence="1">
    <location>
        <begin position="145"/>
        <end position="167"/>
    </location>
</feature>
<feature type="transmembrane region" description="Helical" evidence="1">
    <location>
        <begin position="222"/>
        <end position="240"/>
    </location>
</feature>
<dbReference type="GO" id="GO:0000287">
    <property type="term" value="F:magnesium ion binding"/>
    <property type="evidence" value="ECO:0007669"/>
    <property type="project" value="InterPro"/>
</dbReference>
<dbReference type="AlphaFoldDB" id="A0AAW0MP40"/>
<dbReference type="InterPro" id="IPR015022">
    <property type="entry name" value="MAST_pre-PK_dom"/>
</dbReference>
<reference evidence="4" key="1">
    <citation type="submission" date="2024-04" db="EMBL/GenBank/DDBJ databases">
        <title>Salinicola lusitanus LLJ914,a marine bacterium isolated from the Okinawa Trough.</title>
        <authorList>
            <person name="Li J."/>
        </authorList>
    </citation>
    <scope>NUCLEOTIDE SEQUENCE [LARGE SCALE GENOMIC DNA]</scope>
</reference>
<dbReference type="EMBL" id="JBBPFD010000036">
    <property type="protein sequence ID" value="KAK7880925.1"/>
    <property type="molecule type" value="Genomic_DNA"/>
</dbReference>
<evidence type="ECO:0000313" key="4">
    <source>
        <dbReference type="Proteomes" id="UP001460270"/>
    </source>
</evidence>
<keyword evidence="1" id="KW-0472">Membrane</keyword>
<keyword evidence="4" id="KW-1185">Reference proteome</keyword>
<dbReference type="Pfam" id="PF08926">
    <property type="entry name" value="DUF1908"/>
    <property type="match status" value="1"/>
</dbReference>
<evidence type="ECO:0000313" key="3">
    <source>
        <dbReference type="EMBL" id="KAK7880925.1"/>
    </source>
</evidence>
<evidence type="ECO:0000256" key="1">
    <source>
        <dbReference type="SAM" id="Phobius"/>
    </source>
</evidence>
<dbReference type="Proteomes" id="UP001460270">
    <property type="component" value="Unassembled WGS sequence"/>
</dbReference>
<feature type="transmembrane region" description="Helical" evidence="1">
    <location>
        <begin position="247"/>
        <end position="271"/>
    </location>
</feature>